<accession>A0A383CU75</accession>
<dbReference type="EMBL" id="UINC01211618">
    <property type="protein sequence ID" value="SVE35589.1"/>
    <property type="molecule type" value="Genomic_DNA"/>
</dbReference>
<reference evidence="1" key="1">
    <citation type="submission" date="2018-05" db="EMBL/GenBank/DDBJ databases">
        <authorList>
            <person name="Lanie J.A."/>
            <person name="Ng W.-L."/>
            <person name="Kazmierczak K.M."/>
            <person name="Andrzejewski T.M."/>
            <person name="Davidsen T.M."/>
            <person name="Wayne K.J."/>
            <person name="Tettelin H."/>
            <person name="Glass J.I."/>
            <person name="Rusch D."/>
            <person name="Podicherti R."/>
            <person name="Tsui H.-C.T."/>
            <person name="Winkler M.E."/>
        </authorList>
    </citation>
    <scope>NUCLEOTIDE SEQUENCE</scope>
</reference>
<feature type="non-terminal residue" evidence="1">
    <location>
        <position position="1"/>
    </location>
</feature>
<gene>
    <name evidence="1" type="ORF">METZ01_LOCUS488443</name>
</gene>
<dbReference type="AlphaFoldDB" id="A0A383CU75"/>
<evidence type="ECO:0008006" key="2">
    <source>
        <dbReference type="Google" id="ProtNLM"/>
    </source>
</evidence>
<name>A0A383CU75_9ZZZZ</name>
<sequence length="149" mass="15359">VRGVTGAMLLLLVAVAAQAQPVDEADTVTVASANSAVSAELSPRSALLRSTLIPGWGQWSIGHPVKAVIFAGAGAGCLWAAASEASRVDDATTALQREDRAATRNTRGLSYVITAILAGLDAFVDAHLDGFEVDADPFANLGARLSVRF</sequence>
<evidence type="ECO:0000313" key="1">
    <source>
        <dbReference type="EMBL" id="SVE35589.1"/>
    </source>
</evidence>
<proteinExistence type="predicted"/>
<protein>
    <recommendedName>
        <fullName evidence="2">DUF5683 domain-containing protein</fullName>
    </recommendedName>
</protein>
<organism evidence="1">
    <name type="scientific">marine metagenome</name>
    <dbReference type="NCBI Taxonomy" id="408172"/>
    <lineage>
        <taxon>unclassified sequences</taxon>
        <taxon>metagenomes</taxon>
        <taxon>ecological metagenomes</taxon>
    </lineage>
</organism>